<dbReference type="GO" id="GO:0000166">
    <property type="term" value="F:nucleotide binding"/>
    <property type="evidence" value="ECO:0007669"/>
    <property type="project" value="UniProtKB-KW"/>
</dbReference>
<sequence length="286" mass="30814">MSLAPRLRPSSCGSRCPASPSSALLALAAAAKFPLTHSSFRRLPPPRAQTHATSACRAAALSGARPPRRGVEAASSRLCTAPLSASFSLRRSMAARVSACSPGSPAAPLSPPSAALPVPLEGVPWSSHQGADDPTETYCFAQWLIERREVFFWSPFSVAFTNLKPVVPGHVLVVPKRVVPHFRDLTGEEVKDLFESARRVAALILSKTGADCYSIALQDGAASGQTVAHVHLHILPRFKGDFEPVRAGVDREDSKPRTREEMAAEAQELRDWVRRLSAVESELTPR</sequence>
<evidence type="ECO:0000256" key="4">
    <source>
        <dbReference type="PIRSR" id="PIRSR601310-3"/>
    </source>
</evidence>
<dbReference type="PRINTS" id="PR00332">
    <property type="entry name" value="HISTRIAD"/>
</dbReference>
<keyword evidence="9" id="KW-1185">Reference proteome</keyword>
<organism evidence="8 9">
    <name type="scientific">Besnoitia besnoiti</name>
    <name type="common">Apicomplexan protozoan</name>
    <dbReference type="NCBI Taxonomy" id="94643"/>
    <lineage>
        <taxon>Eukaryota</taxon>
        <taxon>Sar</taxon>
        <taxon>Alveolata</taxon>
        <taxon>Apicomplexa</taxon>
        <taxon>Conoidasida</taxon>
        <taxon>Coccidia</taxon>
        <taxon>Eucoccidiorida</taxon>
        <taxon>Eimeriorina</taxon>
        <taxon>Sarcocystidae</taxon>
        <taxon>Besnoitia</taxon>
    </lineage>
</organism>
<evidence type="ECO:0000256" key="1">
    <source>
        <dbReference type="ARBA" id="ARBA00022741"/>
    </source>
</evidence>
<feature type="binding site" evidence="5">
    <location>
        <position position="233"/>
    </location>
    <ligand>
        <name>substrate</name>
    </ligand>
</feature>
<dbReference type="FunFam" id="3.30.428.10:FF:000011">
    <property type="entry name" value="Fragile histidine triad"/>
    <property type="match status" value="1"/>
</dbReference>
<gene>
    <name evidence="8" type="ORF">BESB_043760</name>
</gene>
<evidence type="ECO:0000256" key="5">
    <source>
        <dbReference type="PIRSR" id="PIRSR639383-2"/>
    </source>
</evidence>
<dbReference type="InterPro" id="IPR051884">
    <property type="entry name" value="Bis(5'-adenosyl)-TPase_reg"/>
</dbReference>
<dbReference type="CDD" id="cd01275">
    <property type="entry name" value="FHIT"/>
    <property type="match status" value="1"/>
</dbReference>
<name>A0A2A9MG89_BESBE</name>
<dbReference type="Proteomes" id="UP000224006">
    <property type="component" value="Chromosome III"/>
</dbReference>
<dbReference type="InterPro" id="IPR001310">
    <property type="entry name" value="Histidine_triad_HIT"/>
</dbReference>
<evidence type="ECO:0000259" key="7">
    <source>
        <dbReference type="PROSITE" id="PS51084"/>
    </source>
</evidence>
<dbReference type="PROSITE" id="PS51084">
    <property type="entry name" value="HIT_2"/>
    <property type="match status" value="1"/>
</dbReference>
<dbReference type="PROSITE" id="PS00892">
    <property type="entry name" value="HIT_1"/>
    <property type="match status" value="1"/>
</dbReference>
<dbReference type="SUPFAM" id="SSF54197">
    <property type="entry name" value="HIT-like"/>
    <property type="match status" value="1"/>
</dbReference>
<accession>A0A2A9MG89</accession>
<dbReference type="AlphaFoldDB" id="A0A2A9MG89"/>
<dbReference type="PANTHER" id="PTHR46243:SF1">
    <property type="entry name" value="BIS(5'-ADENOSYL)-TRIPHOSPHATASE"/>
    <property type="match status" value="1"/>
</dbReference>
<evidence type="ECO:0000313" key="8">
    <source>
        <dbReference type="EMBL" id="PFH36184.1"/>
    </source>
</evidence>
<dbReference type="GO" id="GO:0016787">
    <property type="term" value="F:hydrolase activity"/>
    <property type="evidence" value="ECO:0007669"/>
    <property type="project" value="UniProtKB-KW"/>
</dbReference>
<dbReference type="PANTHER" id="PTHR46243">
    <property type="entry name" value="BIS(5'-ADENOSYL)-TRIPHOSPHATASE"/>
    <property type="match status" value="1"/>
</dbReference>
<feature type="domain" description="HIT" evidence="7">
    <location>
        <begin position="137"/>
        <end position="244"/>
    </location>
</feature>
<proteinExistence type="predicted"/>
<keyword evidence="1" id="KW-0547">Nucleotide-binding</keyword>
<dbReference type="InterPro" id="IPR039383">
    <property type="entry name" value="FHIT"/>
</dbReference>
<feature type="binding site" evidence="5">
    <location>
        <position position="162"/>
    </location>
    <ligand>
        <name>substrate</name>
    </ligand>
</feature>
<evidence type="ECO:0000313" key="9">
    <source>
        <dbReference type="Proteomes" id="UP000224006"/>
    </source>
</evidence>
<dbReference type="VEuPathDB" id="ToxoDB:BESB_043760"/>
<dbReference type="Gene3D" id="3.30.428.10">
    <property type="entry name" value="HIT-like"/>
    <property type="match status" value="1"/>
</dbReference>
<protein>
    <submittedName>
        <fullName evidence="8">Diadenosine tetraphosphatase family protein</fullName>
    </submittedName>
</protein>
<dbReference type="EMBL" id="NWUJ01000003">
    <property type="protein sequence ID" value="PFH36184.1"/>
    <property type="molecule type" value="Genomic_DNA"/>
</dbReference>
<dbReference type="KEGG" id="bbes:BESB_043760"/>
<feature type="binding site" evidence="5">
    <location>
        <begin position="224"/>
        <end position="227"/>
    </location>
    <ligand>
        <name>substrate</name>
    </ligand>
</feature>
<dbReference type="OrthoDB" id="680339at2759"/>
<feature type="active site" description="Tele-AMP-histidine intermediate" evidence="3">
    <location>
        <position position="231"/>
    </location>
</feature>
<dbReference type="GeneID" id="40309306"/>
<dbReference type="RefSeq" id="XP_029220193.1">
    <property type="nucleotide sequence ID" value="XM_029362827.1"/>
</dbReference>
<feature type="short sequence motif" description="Histidine triad motif" evidence="4 6">
    <location>
        <begin position="229"/>
        <end position="233"/>
    </location>
</feature>
<reference evidence="8 9" key="1">
    <citation type="submission" date="2017-09" db="EMBL/GenBank/DDBJ databases">
        <title>Genome sequencing of Besnoitia besnoiti strain Bb-Ger1.</title>
        <authorList>
            <person name="Schares G."/>
            <person name="Venepally P."/>
            <person name="Lorenzi H.A."/>
        </authorList>
    </citation>
    <scope>NUCLEOTIDE SEQUENCE [LARGE SCALE GENOMIC DNA]</scope>
    <source>
        <strain evidence="8 9">Bb-Ger1</strain>
    </source>
</reference>
<dbReference type="STRING" id="94643.A0A2A9MG89"/>
<dbReference type="InterPro" id="IPR011146">
    <property type="entry name" value="HIT-like"/>
</dbReference>
<evidence type="ECO:0000256" key="6">
    <source>
        <dbReference type="PROSITE-ProRule" id="PRU00464"/>
    </source>
</evidence>
<dbReference type="InterPro" id="IPR019808">
    <property type="entry name" value="Histidine_triad_CS"/>
</dbReference>
<evidence type="ECO:0000256" key="3">
    <source>
        <dbReference type="PIRSR" id="PIRSR601310-1"/>
    </source>
</evidence>
<dbReference type="Pfam" id="PF01230">
    <property type="entry name" value="HIT"/>
    <property type="match status" value="1"/>
</dbReference>
<evidence type="ECO:0000256" key="2">
    <source>
        <dbReference type="ARBA" id="ARBA00022801"/>
    </source>
</evidence>
<keyword evidence="2" id="KW-0378">Hydrolase</keyword>
<comment type="caution">
    <text evidence="8">The sequence shown here is derived from an EMBL/GenBank/DDBJ whole genome shotgun (WGS) entry which is preliminary data.</text>
</comment>
<feature type="binding site" evidence="5">
    <location>
        <position position="218"/>
    </location>
    <ligand>
        <name>substrate</name>
    </ligand>
</feature>
<dbReference type="InterPro" id="IPR036265">
    <property type="entry name" value="HIT-like_sf"/>
</dbReference>